<dbReference type="EMBL" id="GGEC01063513">
    <property type="protein sequence ID" value="MBX43997.1"/>
    <property type="molecule type" value="Transcribed_RNA"/>
</dbReference>
<accession>A0A2P2NNC3</accession>
<sequence length="77" mass="8124">MIQQLGALILTCLDLLEVVAIDLGGNLGIGFVPGGVAMSITLPAGRNASNAMHRENSAAELHTRNIWALHLHQGRKG</sequence>
<feature type="signal peptide" evidence="1">
    <location>
        <begin position="1"/>
        <end position="20"/>
    </location>
</feature>
<feature type="chain" id="PRO_5015118983" evidence="1">
    <location>
        <begin position="21"/>
        <end position="77"/>
    </location>
</feature>
<keyword evidence="1" id="KW-0732">Signal</keyword>
<dbReference type="AlphaFoldDB" id="A0A2P2NNC3"/>
<name>A0A2P2NNC3_RHIMU</name>
<protein>
    <submittedName>
        <fullName evidence="2">Uncharacterized protein</fullName>
    </submittedName>
</protein>
<organism evidence="2">
    <name type="scientific">Rhizophora mucronata</name>
    <name type="common">Asiatic mangrove</name>
    <dbReference type="NCBI Taxonomy" id="61149"/>
    <lineage>
        <taxon>Eukaryota</taxon>
        <taxon>Viridiplantae</taxon>
        <taxon>Streptophyta</taxon>
        <taxon>Embryophyta</taxon>
        <taxon>Tracheophyta</taxon>
        <taxon>Spermatophyta</taxon>
        <taxon>Magnoliopsida</taxon>
        <taxon>eudicotyledons</taxon>
        <taxon>Gunneridae</taxon>
        <taxon>Pentapetalae</taxon>
        <taxon>rosids</taxon>
        <taxon>fabids</taxon>
        <taxon>Malpighiales</taxon>
        <taxon>Rhizophoraceae</taxon>
        <taxon>Rhizophora</taxon>
    </lineage>
</organism>
<evidence type="ECO:0000313" key="2">
    <source>
        <dbReference type="EMBL" id="MBX43997.1"/>
    </source>
</evidence>
<proteinExistence type="predicted"/>
<evidence type="ECO:0000256" key="1">
    <source>
        <dbReference type="SAM" id="SignalP"/>
    </source>
</evidence>
<reference evidence="2" key="1">
    <citation type="submission" date="2018-02" db="EMBL/GenBank/DDBJ databases">
        <title>Rhizophora mucronata_Transcriptome.</title>
        <authorList>
            <person name="Meera S.P."/>
            <person name="Sreeshan A."/>
            <person name="Augustine A."/>
        </authorList>
    </citation>
    <scope>NUCLEOTIDE SEQUENCE</scope>
    <source>
        <tissue evidence="2">Leaf</tissue>
    </source>
</reference>